<protein>
    <submittedName>
        <fullName evidence="2">Uncharacterized protein</fullName>
    </submittedName>
</protein>
<reference evidence="2" key="1">
    <citation type="journal article" date="2015" name="Genome Announc.">
        <title>Draft Genome Sequence of Tolypothrix boutellei Strain VB521301.</title>
        <authorList>
            <person name="Chandrababunaidu M.M."/>
            <person name="Singh D."/>
            <person name="Sen D."/>
            <person name="Bhan S."/>
            <person name="Das S."/>
            <person name="Gupta A."/>
            <person name="Adhikary S.P."/>
            <person name="Tripathy S."/>
        </authorList>
    </citation>
    <scope>NUCLEOTIDE SEQUENCE</scope>
    <source>
        <strain evidence="2">VB521301</strain>
    </source>
</reference>
<gene>
    <name evidence="2" type="ORF">DA73_0400009010</name>
</gene>
<evidence type="ECO:0000313" key="2">
    <source>
        <dbReference type="EMBL" id="KAF3885584.1"/>
    </source>
</evidence>
<dbReference type="AlphaFoldDB" id="A0A8S9T1L5"/>
<name>A0A8S9T1L5_9CYAN</name>
<accession>A0A8S9T1L5</accession>
<dbReference type="EMBL" id="JHEG04000001">
    <property type="protein sequence ID" value="KAF3885584.1"/>
    <property type="molecule type" value="Genomic_DNA"/>
</dbReference>
<feature type="transmembrane region" description="Helical" evidence="1">
    <location>
        <begin position="35"/>
        <end position="56"/>
    </location>
</feature>
<keyword evidence="1" id="KW-0812">Transmembrane</keyword>
<dbReference type="OrthoDB" id="517821at2"/>
<dbReference type="RefSeq" id="WP_063779547.1">
    <property type="nucleotide sequence ID" value="NZ_JHEG04000001.1"/>
</dbReference>
<sequence>MSYYDFNNHFWSPQMVCCQSGLAKPRQKNAKSRKLLGVLSLMCVAVWAPLLVQLLAPTNNQNQENISLNNNEVGSDLFMKREHYYFFYRSVQNQ</sequence>
<keyword evidence="1" id="KW-1133">Transmembrane helix</keyword>
<keyword evidence="1" id="KW-0472">Membrane</keyword>
<proteinExistence type="predicted"/>
<keyword evidence="3" id="KW-1185">Reference proteome</keyword>
<comment type="caution">
    <text evidence="2">The sequence shown here is derived from an EMBL/GenBank/DDBJ whole genome shotgun (WGS) entry which is preliminary data.</text>
</comment>
<evidence type="ECO:0000256" key="1">
    <source>
        <dbReference type="SAM" id="Phobius"/>
    </source>
</evidence>
<evidence type="ECO:0000313" key="3">
    <source>
        <dbReference type="Proteomes" id="UP000029738"/>
    </source>
</evidence>
<dbReference type="Proteomes" id="UP000029738">
    <property type="component" value="Unassembled WGS sequence"/>
</dbReference>
<reference evidence="2" key="2">
    <citation type="submission" date="2019-11" db="EMBL/GenBank/DDBJ databases">
        <title>Improved Assembly of Tolypothrix boutellei genome.</title>
        <authorList>
            <person name="Sarangi A.N."/>
            <person name="Mukherjee M."/>
            <person name="Ghosh S."/>
            <person name="Singh D."/>
            <person name="Das A."/>
            <person name="Kant S."/>
            <person name="Prusty A."/>
            <person name="Tripathy S."/>
        </authorList>
    </citation>
    <scope>NUCLEOTIDE SEQUENCE</scope>
    <source>
        <strain evidence="2">VB521301</strain>
    </source>
</reference>
<organism evidence="2 3">
    <name type="scientific">Tolypothrix bouteillei VB521301</name>
    <dbReference type="NCBI Taxonomy" id="1479485"/>
    <lineage>
        <taxon>Bacteria</taxon>
        <taxon>Bacillati</taxon>
        <taxon>Cyanobacteriota</taxon>
        <taxon>Cyanophyceae</taxon>
        <taxon>Nostocales</taxon>
        <taxon>Tolypothrichaceae</taxon>
        <taxon>Tolypothrix</taxon>
    </lineage>
</organism>